<dbReference type="InterPro" id="IPR038204">
    <property type="entry name" value="Abf-1/2_sf"/>
</dbReference>
<dbReference type="Proteomes" id="UP000663828">
    <property type="component" value="Unassembled WGS sequence"/>
</dbReference>
<dbReference type="Gene3D" id="3.30.30.110">
    <property type="entry name" value="Antibacterial factor-related peptide"/>
    <property type="match status" value="1"/>
</dbReference>
<sequence>MRSAMLIVLILSLFETLILNVSADQLEHVQPKGLYLSTCARMNDGPIGEKVAQLACGASCNFRNCGNSQCEFRGNRAVCVCSRCANGGGGWPGKK</sequence>
<comment type="caution">
    <text evidence="2">The sequence shown here is derived from an EMBL/GenBank/DDBJ whole genome shotgun (WGS) entry which is preliminary data.</text>
</comment>
<evidence type="ECO:0000256" key="1">
    <source>
        <dbReference type="SAM" id="SignalP"/>
    </source>
</evidence>
<feature type="signal peptide" evidence="1">
    <location>
        <begin position="1"/>
        <end position="23"/>
    </location>
</feature>
<keyword evidence="4" id="KW-1185">Reference proteome</keyword>
<proteinExistence type="predicted"/>
<feature type="chain" id="PRO_5035686314" evidence="1">
    <location>
        <begin position="24"/>
        <end position="95"/>
    </location>
</feature>
<dbReference type="GO" id="GO:0098542">
    <property type="term" value="P:defense response to other organism"/>
    <property type="evidence" value="ECO:0007669"/>
    <property type="project" value="InterPro"/>
</dbReference>
<accession>A0A815CKL1</accession>
<organism evidence="2 5">
    <name type="scientific">Adineta ricciae</name>
    <name type="common">Rotifer</name>
    <dbReference type="NCBI Taxonomy" id="249248"/>
    <lineage>
        <taxon>Eukaryota</taxon>
        <taxon>Metazoa</taxon>
        <taxon>Spiralia</taxon>
        <taxon>Gnathifera</taxon>
        <taxon>Rotifera</taxon>
        <taxon>Eurotatoria</taxon>
        <taxon>Bdelloidea</taxon>
        <taxon>Adinetida</taxon>
        <taxon>Adinetidae</taxon>
        <taxon>Adineta</taxon>
    </lineage>
</organism>
<dbReference type="Proteomes" id="UP000663852">
    <property type="component" value="Unassembled WGS sequence"/>
</dbReference>
<dbReference type="EMBL" id="CAJNOR010010393">
    <property type="protein sequence ID" value="CAF1653472.1"/>
    <property type="molecule type" value="Genomic_DNA"/>
</dbReference>
<name>A0A815CKL1_ADIRI</name>
<reference evidence="2" key="1">
    <citation type="submission" date="2021-02" db="EMBL/GenBank/DDBJ databases">
        <authorList>
            <person name="Nowell W R."/>
        </authorList>
    </citation>
    <scope>NUCLEOTIDE SEQUENCE</scope>
</reference>
<dbReference type="PANTHER" id="PTHR37971">
    <property type="entry name" value="ANTIBACTERIAL FACTOR-RELATED PEPTIDE 1-RELATED"/>
    <property type="match status" value="1"/>
</dbReference>
<dbReference type="PANTHER" id="PTHR37971:SF1">
    <property type="entry name" value="ANTIBACTERIAL FACTOR-RELATED PEPTIDE 1-RELATED"/>
    <property type="match status" value="1"/>
</dbReference>
<dbReference type="EMBL" id="CAJNOJ010000206">
    <property type="protein sequence ID" value="CAF1288827.1"/>
    <property type="molecule type" value="Genomic_DNA"/>
</dbReference>
<dbReference type="OrthoDB" id="5786696at2759"/>
<evidence type="ECO:0000313" key="2">
    <source>
        <dbReference type="EMBL" id="CAF1288827.1"/>
    </source>
</evidence>
<evidence type="ECO:0000313" key="3">
    <source>
        <dbReference type="EMBL" id="CAF1653472.1"/>
    </source>
</evidence>
<dbReference type="Pfam" id="PF16839">
    <property type="entry name" value="Antimicrobial25"/>
    <property type="match status" value="1"/>
</dbReference>
<gene>
    <name evidence="2" type="ORF">EDS130_LOCUS29972</name>
    <name evidence="3" type="ORF">XAT740_LOCUS55456</name>
</gene>
<keyword evidence="1" id="KW-0732">Signal</keyword>
<dbReference type="InterPro" id="IPR031770">
    <property type="entry name" value="Abf-1/2"/>
</dbReference>
<dbReference type="AlphaFoldDB" id="A0A815CKL1"/>
<evidence type="ECO:0000313" key="4">
    <source>
        <dbReference type="Proteomes" id="UP000663828"/>
    </source>
</evidence>
<evidence type="ECO:0000313" key="5">
    <source>
        <dbReference type="Proteomes" id="UP000663852"/>
    </source>
</evidence>
<protein>
    <submittedName>
        <fullName evidence="2">Uncharacterized protein</fullName>
    </submittedName>
</protein>